<sequence>MEVWNNIQQAEEFGANVSDATLNWTRVIERKNTIINKFTSGKEPKLKKLGVEFVRGHAKFASPTSIKVGDSEYYGERFLIGTGSKPSTPAIKGIEHAVTSKEILNLTSLPSSIAILGGGVISLEFAYILASAGVNVTIVLRGNTLLKTMDNETSELVLNMTKERGIEVKTNVHTESVLKHGDGHYTLIGQVDGKTLELETEIVMNATGRTPQVDGLGLENAGVRYSDKGIHVNEYFETTASGIYAAGDVIGGLMLTPIATYEAKLAIRNAIRGNKEKADYTLVPHAIFTMPPIANIGLSEEAAKEKGIEYKVYKSYLKHSAVAIILGEEAGYIKILTDKETGQIIGFHMVGIHADEIVHSMAIAMKAKFTIHDLAEIINVHPTISETLMLMAGK</sequence>
<dbReference type="EMBL" id="JAAIWM010000004">
    <property type="protein sequence ID" value="NEY72793.1"/>
    <property type="molecule type" value="Genomic_DNA"/>
</dbReference>
<comment type="cofactor">
    <cofactor evidence="1">
        <name>FAD</name>
        <dbReference type="ChEBI" id="CHEBI:57692"/>
    </cofactor>
</comment>
<evidence type="ECO:0000256" key="2">
    <source>
        <dbReference type="ARBA" id="ARBA00007532"/>
    </source>
</evidence>
<dbReference type="PRINTS" id="PR00368">
    <property type="entry name" value="FADPNR"/>
</dbReference>
<keyword evidence="9" id="KW-1185">Reference proteome</keyword>
<evidence type="ECO:0000256" key="1">
    <source>
        <dbReference type="ARBA" id="ARBA00001974"/>
    </source>
</evidence>
<reference evidence="8 9" key="1">
    <citation type="submission" date="2020-02" db="EMBL/GenBank/DDBJ databases">
        <title>Bacillus aquiflavi sp. nov., isolated from yellow water of strong flavor Chinese baijiu in Yibin region of China.</title>
        <authorList>
            <person name="Xie J."/>
        </authorList>
    </citation>
    <scope>NUCLEOTIDE SEQUENCE [LARGE SCALE GENOMIC DNA]</scope>
    <source>
        <strain evidence="8 9">SA4</strain>
    </source>
</reference>
<accession>A0A6M0Q928</accession>
<proteinExistence type="inferred from homology"/>
<evidence type="ECO:0000256" key="3">
    <source>
        <dbReference type="ARBA" id="ARBA00022630"/>
    </source>
</evidence>
<evidence type="ECO:0000256" key="4">
    <source>
        <dbReference type="ARBA" id="ARBA00022827"/>
    </source>
</evidence>
<comment type="similarity">
    <text evidence="2">Belongs to the class-I pyridine nucleotide-disulfide oxidoreductase family.</text>
</comment>
<comment type="caution">
    <text evidence="8">The sequence shown here is derived from an EMBL/GenBank/DDBJ whole genome shotgun (WGS) entry which is preliminary data.</text>
</comment>
<dbReference type="InterPro" id="IPR023753">
    <property type="entry name" value="FAD/NAD-binding_dom"/>
</dbReference>
<keyword evidence="3" id="KW-0285">Flavoprotein</keyword>
<keyword evidence="4" id="KW-0274">FAD</keyword>
<dbReference type="InterPro" id="IPR036188">
    <property type="entry name" value="FAD/NAD-bd_sf"/>
</dbReference>
<feature type="domain" description="FAD/NAD(P)-binding" evidence="7">
    <location>
        <begin position="21"/>
        <end position="263"/>
    </location>
</feature>
<dbReference type="InterPro" id="IPR004099">
    <property type="entry name" value="Pyr_nucl-diS_OxRdtase_dimer"/>
</dbReference>
<gene>
    <name evidence="8" type="ORF">G4D63_13730</name>
</gene>
<dbReference type="Pfam" id="PF02852">
    <property type="entry name" value="Pyr_redox_dim"/>
    <property type="match status" value="1"/>
</dbReference>
<dbReference type="FunFam" id="3.30.390.30:FF:000001">
    <property type="entry name" value="Dihydrolipoyl dehydrogenase"/>
    <property type="match status" value="1"/>
</dbReference>
<dbReference type="Pfam" id="PF07992">
    <property type="entry name" value="Pyr_redox_2"/>
    <property type="match status" value="1"/>
</dbReference>
<dbReference type="PRINTS" id="PR00411">
    <property type="entry name" value="PNDRDTASEI"/>
</dbReference>
<evidence type="ECO:0000313" key="8">
    <source>
        <dbReference type="EMBL" id="NEY72793.1"/>
    </source>
</evidence>
<name>A0A6M0Q928_9BACI</name>
<dbReference type="GO" id="GO:0016491">
    <property type="term" value="F:oxidoreductase activity"/>
    <property type="evidence" value="ECO:0007669"/>
    <property type="project" value="UniProtKB-KW"/>
</dbReference>
<evidence type="ECO:0000259" key="6">
    <source>
        <dbReference type="Pfam" id="PF02852"/>
    </source>
</evidence>
<dbReference type="SUPFAM" id="SSF51905">
    <property type="entry name" value="FAD/NAD(P)-binding domain"/>
    <property type="match status" value="1"/>
</dbReference>
<dbReference type="Gene3D" id="3.50.50.60">
    <property type="entry name" value="FAD/NAD(P)-binding domain"/>
    <property type="match status" value="2"/>
</dbReference>
<dbReference type="AlphaFoldDB" id="A0A6M0Q928"/>
<dbReference type="Gene3D" id="3.30.390.30">
    <property type="match status" value="1"/>
</dbReference>
<evidence type="ECO:0000259" key="7">
    <source>
        <dbReference type="Pfam" id="PF07992"/>
    </source>
</evidence>
<dbReference type="PANTHER" id="PTHR43014">
    <property type="entry name" value="MERCURIC REDUCTASE"/>
    <property type="match status" value="1"/>
</dbReference>
<dbReference type="InterPro" id="IPR016156">
    <property type="entry name" value="FAD/NAD-linked_Rdtase_dimer_sf"/>
</dbReference>
<evidence type="ECO:0000256" key="5">
    <source>
        <dbReference type="ARBA" id="ARBA00023002"/>
    </source>
</evidence>
<dbReference type="SUPFAM" id="SSF55424">
    <property type="entry name" value="FAD/NAD-linked reductases, dimerisation (C-terminal) domain"/>
    <property type="match status" value="1"/>
</dbReference>
<dbReference type="Proteomes" id="UP000481043">
    <property type="component" value="Unassembled WGS sequence"/>
</dbReference>
<keyword evidence="5" id="KW-0560">Oxidoreductase</keyword>
<organism evidence="8 9">
    <name type="scientific">Bacillus mesophilus</name>
    <dbReference type="NCBI Taxonomy" id="1808955"/>
    <lineage>
        <taxon>Bacteria</taxon>
        <taxon>Bacillati</taxon>
        <taxon>Bacillota</taxon>
        <taxon>Bacilli</taxon>
        <taxon>Bacillales</taxon>
        <taxon>Bacillaceae</taxon>
        <taxon>Bacillus</taxon>
    </lineage>
</organism>
<evidence type="ECO:0000313" key="9">
    <source>
        <dbReference type="Proteomes" id="UP000481043"/>
    </source>
</evidence>
<protein>
    <submittedName>
        <fullName evidence="8">NAD(P)/FAD-dependent oxidoreductase</fullName>
    </submittedName>
</protein>
<feature type="domain" description="Pyridine nucleotide-disulphide oxidoreductase dimerisation" evidence="6">
    <location>
        <begin position="283"/>
        <end position="390"/>
    </location>
</feature>